<feature type="compositionally biased region" description="Low complexity" evidence="3">
    <location>
        <begin position="205"/>
        <end position="219"/>
    </location>
</feature>
<dbReference type="GeneID" id="103038708"/>
<proteinExistence type="predicted"/>
<evidence type="ECO:0000256" key="3">
    <source>
        <dbReference type="SAM" id="MobiDB-lite"/>
    </source>
</evidence>
<keyword evidence="4" id="KW-0812">Transmembrane</keyword>
<dbReference type="Proteomes" id="UP000018467">
    <property type="component" value="Unassembled WGS sequence"/>
</dbReference>
<dbReference type="Gene3D" id="2.20.28.230">
    <property type="match status" value="1"/>
</dbReference>
<keyword evidence="4" id="KW-0472">Membrane</keyword>
<dbReference type="AlphaFoldDB" id="A0A3B1JL83"/>
<dbReference type="Ensembl" id="ENSAMXT00000057657.1">
    <property type="protein sequence ID" value="ENSAMXP00000042481.1"/>
    <property type="gene ID" value="ENSAMXG00000035400.1"/>
</dbReference>
<dbReference type="RefSeq" id="XP_022527096.1">
    <property type="nucleotide sequence ID" value="XM_022671375.2"/>
</dbReference>
<keyword evidence="2" id="KW-0768">Sushi</keyword>
<dbReference type="PANTHER" id="PTHR15060:SF0">
    <property type="entry name" value="INTERLEUKIN-15 RECEPTOR SUBUNIT ALPHA"/>
    <property type="match status" value="1"/>
</dbReference>
<accession>A0A3B1JL83</accession>
<reference evidence="6" key="3">
    <citation type="submission" date="2025-08" db="UniProtKB">
        <authorList>
            <consortium name="Ensembl"/>
        </authorList>
    </citation>
    <scope>IDENTIFICATION</scope>
</reference>
<feature type="compositionally biased region" description="Polar residues" evidence="3">
    <location>
        <begin position="129"/>
        <end position="153"/>
    </location>
</feature>
<dbReference type="GeneTree" id="ENSGT00990000209973"/>
<dbReference type="GO" id="GO:0042010">
    <property type="term" value="F:interleukin-15 receptor activity"/>
    <property type="evidence" value="ECO:0007669"/>
    <property type="project" value="InterPro"/>
</dbReference>
<dbReference type="KEGG" id="amex:103038708"/>
<evidence type="ECO:0000259" key="5">
    <source>
        <dbReference type="PROSITE" id="PS50923"/>
    </source>
</evidence>
<reference evidence="7" key="1">
    <citation type="submission" date="2013-03" db="EMBL/GenBank/DDBJ databases">
        <authorList>
            <person name="Jeffery W."/>
            <person name="Warren W."/>
            <person name="Wilson R.K."/>
        </authorList>
    </citation>
    <scope>NUCLEOTIDE SEQUENCE</scope>
    <source>
        <strain evidence="7">female</strain>
    </source>
</reference>
<dbReference type="PANTHER" id="PTHR15060">
    <property type="entry name" value="INTERLEUKIN-15 RECEPTOR SUBUNIT ALPHA"/>
    <property type="match status" value="1"/>
</dbReference>
<comment type="caution">
    <text evidence="2">Lacks conserved residue(s) required for the propagation of feature annotation.</text>
</comment>
<keyword evidence="1" id="KW-1015">Disulfide bond</keyword>
<reference evidence="6" key="4">
    <citation type="submission" date="2025-09" db="UniProtKB">
        <authorList>
            <consortium name="Ensembl"/>
        </authorList>
    </citation>
    <scope>IDENTIFICATION</scope>
</reference>
<protein>
    <submittedName>
        <fullName evidence="6">Serine-rich adhesin for platelets-like</fullName>
    </submittedName>
</protein>
<keyword evidence="7" id="KW-1185">Reference proteome</keyword>
<evidence type="ECO:0000256" key="1">
    <source>
        <dbReference type="ARBA" id="ARBA00023157"/>
    </source>
</evidence>
<dbReference type="CTD" id="3601"/>
<feature type="transmembrane region" description="Helical" evidence="4">
    <location>
        <begin position="305"/>
        <end position="330"/>
    </location>
</feature>
<evidence type="ECO:0000256" key="2">
    <source>
        <dbReference type="PROSITE-ProRule" id="PRU00302"/>
    </source>
</evidence>
<dbReference type="SUPFAM" id="SSF57535">
    <property type="entry name" value="Complement control module/SCR domain"/>
    <property type="match status" value="1"/>
</dbReference>
<dbReference type="InParanoid" id="A0A3B1JL83"/>
<reference evidence="7" key="2">
    <citation type="journal article" date="2014" name="Nat. Commun.">
        <title>The cavefish genome reveals candidate genes for eye loss.</title>
        <authorList>
            <person name="McGaugh S.E."/>
            <person name="Gross J.B."/>
            <person name="Aken B."/>
            <person name="Blin M."/>
            <person name="Borowsky R."/>
            <person name="Chalopin D."/>
            <person name="Hinaux H."/>
            <person name="Jeffery W.R."/>
            <person name="Keene A."/>
            <person name="Ma L."/>
            <person name="Minx P."/>
            <person name="Murphy D."/>
            <person name="O'Quin K.E."/>
            <person name="Retaux S."/>
            <person name="Rohner N."/>
            <person name="Searle S.M."/>
            <person name="Stahl B.A."/>
            <person name="Tabin C."/>
            <person name="Volff J.N."/>
            <person name="Yoshizawa M."/>
            <person name="Warren W.C."/>
        </authorList>
    </citation>
    <scope>NUCLEOTIDE SEQUENCE [LARGE SCALE GENOMIC DNA]</scope>
    <source>
        <strain evidence="7">female</strain>
    </source>
</reference>
<evidence type="ECO:0000313" key="6">
    <source>
        <dbReference type="Ensembl" id="ENSAMXP00000042481.1"/>
    </source>
</evidence>
<organism evidence="6 7">
    <name type="scientific">Astyanax mexicanus</name>
    <name type="common">Blind cave fish</name>
    <name type="synonym">Astyanax fasciatus mexicanus</name>
    <dbReference type="NCBI Taxonomy" id="7994"/>
    <lineage>
        <taxon>Eukaryota</taxon>
        <taxon>Metazoa</taxon>
        <taxon>Chordata</taxon>
        <taxon>Craniata</taxon>
        <taxon>Vertebrata</taxon>
        <taxon>Euteleostomi</taxon>
        <taxon>Actinopterygii</taxon>
        <taxon>Neopterygii</taxon>
        <taxon>Teleostei</taxon>
        <taxon>Ostariophysi</taxon>
        <taxon>Characiformes</taxon>
        <taxon>Characoidei</taxon>
        <taxon>Acestrorhamphidae</taxon>
        <taxon>Acestrorhamphinae</taxon>
        <taxon>Astyanax</taxon>
    </lineage>
</organism>
<keyword evidence="4" id="KW-1133">Transmembrane helix</keyword>
<sequence length="383" mass="40831">MTGVCVFPKICVNHRQADPVLVFLDMRASSLLLLTFIFTAAEYPLHIFGVNGKCEEPKQGNNYGNIPDNISYEENSKFRMPCVEGYLRKAGTSNLFRCQTNNTHGQLEWNNWPPLNCTPDPRKQRSTTDDPTTVANKQTPITATNPTLSTLSSAEKPYFTTMGKTMDTSTTLGQTTFTTTHTVATTAETSQNTTLRTTTKEEEPMTTTDSVTLSSSSTLTDRENLTTMSLQSTSSSNTSTTVPTLKTSTNASTAIIPSSAIIPSTAILPSTTIIPSTAMIPSTAIIPSTNTITGPGKGDRLSSKAVGGIAAGTVLLLIVVAGSAAGIFILCRRQDVSSTAVEMRLPPGSDQPLLDTHTATLLTSCPDSAQNPKTDPLIVVQQA</sequence>
<dbReference type="InterPro" id="IPR000436">
    <property type="entry name" value="Sushi_SCR_CCP_dom"/>
</dbReference>
<feature type="domain" description="Sushi" evidence="5">
    <location>
        <begin position="52"/>
        <end position="119"/>
    </location>
</feature>
<dbReference type="PROSITE" id="PS50923">
    <property type="entry name" value="SUSHI"/>
    <property type="match status" value="1"/>
</dbReference>
<evidence type="ECO:0000313" key="7">
    <source>
        <dbReference type="Proteomes" id="UP000018467"/>
    </source>
</evidence>
<feature type="region of interest" description="Disordered" evidence="3">
    <location>
        <begin position="187"/>
        <end position="219"/>
    </location>
</feature>
<feature type="region of interest" description="Disordered" evidence="3">
    <location>
        <begin position="109"/>
        <end position="154"/>
    </location>
</feature>
<dbReference type="InterPro" id="IPR042372">
    <property type="entry name" value="IL15RA"/>
</dbReference>
<dbReference type="Bgee" id="ENSAMXG00000035400">
    <property type="expression patterns" value="Expressed in pharyngeal gill and 13 other cell types or tissues"/>
</dbReference>
<dbReference type="STRING" id="7994.ENSAMXP00000042481"/>
<name>A0A3B1JL83_ASTMX</name>
<evidence type="ECO:0000256" key="4">
    <source>
        <dbReference type="SAM" id="Phobius"/>
    </source>
</evidence>
<dbReference type="InterPro" id="IPR035976">
    <property type="entry name" value="Sushi/SCR/CCP_sf"/>
</dbReference>